<dbReference type="Pfam" id="PF26176">
    <property type="entry name" value="zf_C2H2_17_2"/>
    <property type="match status" value="1"/>
</dbReference>
<proteinExistence type="predicted"/>
<dbReference type="SMART" id="SM00355">
    <property type="entry name" value="ZnF_C2H2"/>
    <property type="match status" value="2"/>
</dbReference>
<organism evidence="3 4">
    <name type="scientific">Friedmanniomyces endolithicus</name>
    <dbReference type="NCBI Taxonomy" id="329885"/>
    <lineage>
        <taxon>Eukaryota</taxon>
        <taxon>Fungi</taxon>
        <taxon>Dikarya</taxon>
        <taxon>Ascomycota</taxon>
        <taxon>Pezizomycotina</taxon>
        <taxon>Dothideomycetes</taxon>
        <taxon>Dothideomycetidae</taxon>
        <taxon>Mycosphaerellales</taxon>
        <taxon>Teratosphaeriaceae</taxon>
        <taxon>Friedmanniomyces</taxon>
    </lineage>
</organism>
<evidence type="ECO:0000313" key="3">
    <source>
        <dbReference type="EMBL" id="TKA38394.1"/>
    </source>
</evidence>
<dbReference type="EMBL" id="NAJP01000045">
    <property type="protein sequence ID" value="TKA38394.1"/>
    <property type="molecule type" value="Genomic_DNA"/>
</dbReference>
<evidence type="ECO:0000259" key="2">
    <source>
        <dbReference type="SMART" id="SM00355"/>
    </source>
</evidence>
<gene>
    <name evidence="3" type="ORF">B0A54_10685</name>
</gene>
<dbReference type="AlphaFoldDB" id="A0A4U0UR64"/>
<accession>A0A4U0UR64</accession>
<dbReference type="STRING" id="329885.A0A4U0UR64"/>
<name>A0A4U0UR64_9PEZI</name>
<feature type="compositionally biased region" description="Low complexity" evidence="1">
    <location>
        <begin position="7"/>
        <end position="31"/>
    </location>
</feature>
<dbReference type="Proteomes" id="UP000310066">
    <property type="component" value="Unassembled WGS sequence"/>
</dbReference>
<feature type="region of interest" description="Disordered" evidence="1">
    <location>
        <begin position="1"/>
        <end position="39"/>
    </location>
</feature>
<sequence>MAMQCAPYQQYQPPRQHYQPQPIQPRQPHSPTQTYSPEPAPRPQYFVCLYAQCATTGHFARHADLQRHVQVVHNPESLQRVACEFPGCHRRGQYGFSRKDKMVDHMREVHKAEIPKRSPGRRSP</sequence>
<evidence type="ECO:0000313" key="4">
    <source>
        <dbReference type="Proteomes" id="UP000310066"/>
    </source>
</evidence>
<protein>
    <recommendedName>
        <fullName evidence="2">C2H2-type domain-containing protein</fullName>
    </recommendedName>
</protein>
<dbReference type="InterPro" id="IPR013087">
    <property type="entry name" value="Znf_C2H2_type"/>
</dbReference>
<feature type="domain" description="C2H2-type" evidence="2">
    <location>
        <begin position="81"/>
        <end position="110"/>
    </location>
</feature>
<reference evidence="3 4" key="1">
    <citation type="submission" date="2017-03" db="EMBL/GenBank/DDBJ databases">
        <title>Genomes of endolithic fungi from Antarctica.</title>
        <authorList>
            <person name="Coleine C."/>
            <person name="Masonjones S."/>
            <person name="Stajich J.E."/>
        </authorList>
    </citation>
    <scope>NUCLEOTIDE SEQUENCE [LARGE SCALE GENOMIC DNA]</scope>
    <source>
        <strain evidence="3 4">CCFEE 5311</strain>
    </source>
</reference>
<dbReference type="InterPro" id="IPR059095">
    <property type="entry name" value="Znf_C2H2_17_2nd"/>
</dbReference>
<feature type="domain" description="C2H2-type" evidence="2">
    <location>
        <begin position="46"/>
        <end position="73"/>
    </location>
</feature>
<comment type="caution">
    <text evidence="3">The sequence shown here is derived from an EMBL/GenBank/DDBJ whole genome shotgun (WGS) entry which is preliminary data.</text>
</comment>
<dbReference type="OrthoDB" id="2687452at2759"/>
<dbReference type="Gene3D" id="3.30.160.60">
    <property type="entry name" value="Classic Zinc Finger"/>
    <property type="match status" value="1"/>
</dbReference>
<evidence type="ECO:0000256" key="1">
    <source>
        <dbReference type="SAM" id="MobiDB-lite"/>
    </source>
</evidence>